<dbReference type="InterPro" id="IPR009061">
    <property type="entry name" value="DNA-bd_dom_put_sf"/>
</dbReference>
<dbReference type="SUPFAM" id="SSF46955">
    <property type="entry name" value="Putative DNA-binding domain"/>
    <property type="match status" value="1"/>
</dbReference>
<name>A0A8I0KR79_9ACTO</name>
<dbReference type="EMBL" id="JACRUO010000001">
    <property type="protein sequence ID" value="MBD3689167.1"/>
    <property type="molecule type" value="Genomic_DNA"/>
</dbReference>
<evidence type="ECO:0000313" key="3">
    <source>
        <dbReference type="EMBL" id="MBD3689167.1"/>
    </source>
</evidence>
<dbReference type="GO" id="GO:0003677">
    <property type="term" value="F:DNA binding"/>
    <property type="evidence" value="ECO:0007669"/>
    <property type="project" value="UniProtKB-KW"/>
</dbReference>
<dbReference type="Pfam" id="PF13411">
    <property type="entry name" value="MerR_1"/>
    <property type="match status" value="1"/>
</dbReference>
<sequence length="304" mass="32141">MPKVTLGHCVDELPLTVASVARKIGVSPSTLRTWERRYGLGPSVRTIGAHRRYTAIDIARLERMCALMATGISAADAAHQALAENEDALNVDVTVTVSKGALIDAINAQDTVVARSILDRAIATDGLVHAWTHVICPALAIIEDRPQVSSPGHAPRVMLRQLALRAIQQVAGSADTQFCPAEGVVPDVVIAVPTESVISGHVLAAALQWEGVLTGVLSTSVRRLSSACEDYVAGSAVRALIIIDGPDDVCGSVQRIQADTPDLAVYLVGDDTPCLLSAHVTRLHTLPATVAEIVEIAARWSRPD</sequence>
<organism evidence="3 4">
    <name type="scientific">Nanchangia anserum</name>
    <dbReference type="NCBI Taxonomy" id="2692125"/>
    <lineage>
        <taxon>Bacteria</taxon>
        <taxon>Bacillati</taxon>
        <taxon>Actinomycetota</taxon>
        <taxon>Actinomycetes</taxon>
        <taxon>Actinomycetales</taxon>
        <taxon>Actinomycetaceae</taxon>
        <taxon>Nanchangia</taxon>
    </lineage>
</organism>
<dbReference type="PANTHER" id="PTHR30204">
    <property type="entry name" value="REDOX-CYCLING DRUG-SENSING TRANSCRIPTIONAL ACTIVATOR SOXR"/>
    <property type="match status" value="1"/>
</dbReference>
<dbReference type="Proteomes" id="UP000627538">
    <property type="component" value="Unassembled WGS sequence"/>
</dbReference>
<keyword evidence="4" id="KW-1185">Reference proteome</keyword>
<keyword evidence="1" id="KW-0238">DNA-binding</keyword>
<dbReference type="Gene3D" id="1.10.1660.10">
    <property type="match status" value="1"/>
</dbReference>
<gene>
    <name evidence="3" type="ORF">H8R10_02845</name>
</gene>
<dbReference type="RefSeq" id="WP_191071235.1">
    <property type="nucleotide sequence ID" value="NZ_CP060506.1"/>
</dbReference>
<dbReference type="InterPro" id="IPR000551">
    <property type="entry name" value="MerR-type_HTH_dom"/>
</dbReference>
<dbReference type="PROSITE" id="PS50937">
    <property type="entry name" value="HTH_MERR_2"/>
    <property type="match status" value="1"/>
</dbReference>
<proteinExistence type="predicted"/>
<reference evidence="3 4" key="1">
    <citation type="submission" date="2020-08" db="EMBL/GenBank/DDBJ databases">
        <title>Winkia gen. nov., sp. nov., isolated from faeces of the Anser albifrons in China.</title>
        <authorList>
            <person name="Liu Q."/>
        </authorList>
    </citation>
    <scope>NUCLEOTIDE SEQUENCE [LARGE SCALE GENOMIC DNA]</scope>
    <source>
        <strain evidence="3 4">C62</strain>
    </source>
</reference>
<accession>A0A8I0KR79</accession>
<dbReference type="AlphaFoldDB" id="A0A8I0KR79"/>
<evidence type="ECO:0000259" key="2">
    <source>
        <dbReference type="PROSITE" id="PS50937"/>
    </source>
</evidence>
<comment type="caution">
    <text evidence="3">The sequence shown here is derived from an EMBL/GenBank/DDBJ whole genome shotgun (WGS) entry which is preliminary data.</text>
</comment>
<evidence type="ECO:0000256" key="1">
    <source>
        <dbReference type="ARBA" id="ARBA00023125"/>
    </source>
</evidence>
<dbReference type="InterPro" id="IPR047057">
    <property type="entry name" value="MerR_fam"/>
</dbReference>
<dbReference type="SMART" id="SM00422">
    <property type="entry name" value="HTH_MERR"/>
    <property type="match status" value="1"/>
</dbReference>
<evidence type="ECO:0000313" key="4">
    <source>
        <dbReference type="Proteomes" id="UP000627538"/>
    </source>
</evidence>
<protein>
    <submittedName>
        <fullName evidence="3">MerR family transcriptional regulator</fullName>
    </submittedName>
</protein>
<feature type="domain" description="HTH merR-type" evidence="2">
    <location>
        <begin position="14"/>
        <end position="83"/>
    </location>
</feature>
<dbReference type="PANTHER" id="PTHR30204:SF97">
    <property type="entry name" value="MERR FAMILY REGULATORY PROTEIN"/>
    <property type="match status" value="1"/>
</dbReference>
<dbReference type="GO" id="GO:0003700">
    <property type="term" value="F:DNA-binding transcription factor activity"/>
    <property type="evidence" value="ECO:0007669"/>
    <property type="project" value="InterPro"/>
</dbReference>